<dbReference type="RefSeq" id="WP_241042125.1">
    <property type="nucleotide sequence ID" value="NZ_BAAAJF010000010.1"/>
</dbReference>
<protein>
    <submittedName>
        <fullName evidence="1">Uncharacterized protein</fullName>
    </submittedName>
</protein>
<name>A0ABS9TS15_9PSEU</name>
<evidence type="ECO:0000313" key="2">
    <source>
        <dbReference type="Proteomes" id="UP001299970"/>
    </source>
</evidence>
<sequence>MSGAARTVTLLDGLANTVFSPRTATLAEHPGLAQAFGAWPGAVLE</sequence>
<comment type="caution">
    <text evidence="1">The sequence shown here is derived from an EMBL/GenBank/DDBJ whole genome shotgun (WGS) entry which is preliminary data.</text>
</comment>
<dbReference type="Proteomes" id="UP001299970">
    <property type="component" value="Unassembled WGS sequence"/>
</dbReference>
<evidence type="ECO:0000313" key="1">
    <source>
        <dbReference type="EMBL" id="MCH6171319.1"/>
    </source>
</evidence>
<keyword evidence="2" id="KW-1185">Reference proteome</keyword>
<dbReference type="EMBL" id="JAKXMK010000041">
    <property type="protein sequence ID" value="MCH6171319.1"/>
    <property type="molecule type" value="Genomic_DNA"/>
</dbReference>
<reference evidence="1 2" key="1">
    <citation type="submission" date="2022-03" db="EMBL/GenBank/DDBJ databases">
        <title>Pseudonocardia alaer sp. nov., a novel actinomycete isolated from reed forest soil.</title>
        <authorList>
            <person name="Wang L."/>
        </authorList>
    </citation>
    <scope>NUCLEOTIDE SEQUENCE [LARGE SCALE GENOMIC DNA]</scope>
    <source>
        <strain evidence="1 2">Y-16303</strain>
    </source>
</reference>
<gene>
    <name evidence="1" type="ORF">MMF94_36975</name>
</gene>
<accession>A0ABS9TS15</accession>
<organism evidence="1 2">
    <name type="scientific">Pseudonocardia alaniniphila</name>
    <dbReference type="NCBI Taxonomy" id="75291"/>
    <lineage>
        <taxon>Bacteria</taxon>
        <taxon>Bacillati</taxon>
        <taxon>Actinomycetota</taxon>
        <taxon>Actinomycetes</taxon>
        <taxon>Pseudonocardiales</taxon>
        <taxon>Pseudonocardiaceae</taxon>
        <taxon>Pseudonocardia</taxon>
    </lineage>
</organism>
<proteinExistence type="predicted"/>